<feature type="region of interest" description="Disordered" evidence="1">
    <location>
        <begin position="1"/>
        <end position="51"/>
    </location>
</feature>
<accession>A0A699XG69</accession>
<protein>
    <submittedName>
        <fullName evidence="2">Uncharacterized protein</fullName>
    </submittedName>
</protein>
<dbReference type="AlphaFoldDB" id="A0A699XG69"/>
<organism evidence="2">
    <name type="scientific">Tanacetum cinerariifolium</name>
    <name type="common">Dalmatian daisy</name>
    <name type="synonym">Chrysanthemum cinerariifolium</name>
    <dbReference type="NCBI Taxonomy" id="118510"/>
    <lineage>
        <taxon>Eukaryota</taxon>
        <taxon>Viridiplantae</taxon>
        <taxon>Streptophyta</taxon>
        <taxon>Embryophyta</taxon>
        <taxon>Tracheophyta</taxon>
        <taxon>Spermatophyta</taxon>
        <taxon>Magnoliopsida</taxon>
        <taxon>eudicotyledons</taxon>
        <taxon>Gunneridae</taxon>
        <taxon>Pentapetalae</taxon>
        <taxon>asterids</taxon>
        <taxon>campanulids</taxon>
        <taxon>Asterales</taxon>
        <taxon>Asteraceae</taxon>
        <taxon>Asteroideae</taxon>
        <taxon>Anthemideae</taxon>
        <taxon>Anthemidinae</taxon>
        <taxon>Tanacetum</taxon>
    </lineage>
</organism>
<reference evidence="2" key="1">
    <citation type="journal article" date="2019" name="Sci. Rep.">
        <title>Draft genome of Tanacetum cinerariifolium, the natural source of mosquito coil.</title>
        <authorList>
            <person name="Yamashiro T."/>
            <person name="Shiraishi A."/>
            <person name="Satake H."/>
            <person name="Nakayama K."/>
        </authorList>
    </citation>
    <scope>NUCLEOTIDE SEQUENCE</scope>
</reference>
<feature type="non-terminal residue" evidence="2">
    <location>
        <position position="80"/>
    </location>
</feature>
<dbReference type="EMBL" id="BKCJ011818754">
    <property type="protein sequence ID" value="GFD55494.1"/>
    <property type="molecule type" value="Genomic_DNA"/>
</dbReference>
<name>A0A699XG69_TANCI</name>
<feature type="region of interest" description="Disordered" evidence="1">
    <location>
        <begin position="61"/>
        <end position="80"/>
    </location>
</feature>
<feature type="compositionally biased region" description="Basic and acidic residues" evidence="1">
    <location>
        <begin position="71"/>
        <end position="80"/>
    </location>
</feature>
<comment type="caution">
    <text evidence="2">The sequence shown here is derived from an EMBL/GenBank/DDBJ whole genome shotgun (WGS) entry which is preliminary data.</text>
</comment>
<gene>
    <name evidence="2" type="ORF">Tci_927463</name>
</gene>
<sequence length="80" mass="8416">AGDHVGVPGGGGEAGSPLRAHHTWQSGATGRQAPDDQKPRQHLAAPTSAGAGIYILHRQTRRCGRGVRHAQAHDDGRARR</sequence>
<feature type="compositionally biased region" description="Basic residues" evidence="1">
    <location>
        <begin position="61"/>
        <end position="70"/>
    </location>
</feature>
<feature type="non-terminal residue" evidence="2">
    <location>
        <position position="1"/>
    </location>
</feature>
<evidence type="ECO:0000256" key="1">
    <source>
        <dbReference type="SAM" id="MobiDB-lite"/>
    </source>
</evidence>
<proteinExistence type="predicted"/>
<evidence type="ECO:0000313" key="2">
    <source>
        <dbReference type="EMBL" id="GFD55494.1"/>
    </source>
</evidence>